<name>A0ABR7L6Y9_9PSEU</name>
<proteinExistence type="predicted"/>
<reference evidence="2 3" key="1">
    <citation type="submission" date="2020-06" db="EMBL/GenBank/DDBJ databases">
        <title>Actinokineospora xiongansis sp. nov., isolated from soil of Baiyangdian.</title>
        <authorList>
            <person name="Zhang X."/>
        </authorList>
    </citation>
    <scope>NUCLEOTIDE SEQUENCE [LARGE SCALE GENOMIC DNA]</scope>
    <source>
        <strain evidence="2 3">HBU206404</strain>
    </source>
</reference>
<accession>A0ABR7L6Y9</accession>
<evidence type="ECO:0000313" key="2">
    <source>
        <dbReference type="EMBL" id="MBC6448347.1"/>
    </source>
</evidence>
<dbReference type="RefSeq" id="WP_187220837.1">
    <property type="nucleotide sequence ID" value="NZ_JABVED010000007.1"/>
</dbReference>
<comment type="caution">
    <text evidence="2">The sequence shown here is derived from an EMBL/GenBank/DDBJ whole genome shotgun (WGS) entry which is preliminary data.</text>
</comment>
<evidence type="ECO:0000256" key="1">
    <source>
        <dbReference type="SAM" id="SignalP"/>
    </source>
</evidence>
<dbReference type="Proteomes" id="UP000734823">
    <property type="component" value="Unassembled WGS sequence"/>
</dbReference>
<protein>
    <recommendedName>
        <fullName evidence="4">Polyisoprenoid-binding protein YceI</fullName>
    </recommendedName>
</protein>
<feature type="chain" id="PRO_5045360950" description="Polyisoprenoid-binding protein YceI" evidence="1">
    <location>
        <begin position="27"/>
        <end position="220"/>
    </location>
</feature>
<keyword evidence="3" id="KW-1185">Reference proteome</keyword>
<keyword evidence="1" id="KW-0732">Signal</keyword>
<evidence type="ECO:0000313" key="3">
    <source>
        <dbReference type="Proteomes" id="UP000734823"/>
    </source>
</evidence>
<sequence>MKPSRLAATFAAATALVGLAAAPAAASPPEFSFADCPTVLPAGADPTKWRCEEMAATGTIEFGTLPTVHLPMLRMTFAEGTLDGRFAQTFGALRAEPVRIPRSHLSMEFQYGGFSDFQSNDQRMGEVHLKLAVKGFGLPSTCTIGTDAEPIRFVVKRQTPTEVVSTNPLVVRFSVTDTAFTVPRSSGCGPFSRMIDTRLGLPSAEGNSLVLHNRVGIRGY</sequence>
<evidence type="ECO:0008006" key="4">
    <source>
        <dbReference type="Google" id="ProtNLM"/>
    </source>
</evidence>
<feature type="signal peptide" evidence="1">
    <location>
        <begin position="1"/>
        <end position="26"/>
    </location>
</feature>
<gene>
    <name evidence="2" type="ORF">GPZ80_14335</name>
</gene>
<organism evidence="2 3">
    <name type="scientific">Actinokineospora xionganensis</name>
    <dbReference type="NCBI Taxonomy" id="2684470"/>
    <lineage>
        <taxon>Bacteria</taxon>
        <taxon>Bacillati</taxon>
        <taxon>Actinomycetota</taxon>
        <taxon>Actinomycetes</taxon>
        <taxon>Pseudonocardiales</taxon>
        <taxon>Pseudonocardiaceae</taxon>
        <taxon>Actinokineospora</taxon>
    </lineage>
</organism>
<dbReference type="EMBL" id="JABVED010000007">
    <property type="protein sequence ID" value="MBC6448347.1"/>
    <property type="molecule type" value="Genomic_DNA"/>
</dbReference>